<name>J6Z2Y0_ENTFC</name>
<gene>
    <name evidence="1" type="ORF">HMPREF1348_00241</name>
</gene>
<comment type="caution">
    <text evidence="1">The sequence shown here is derived from an EMBL/GenBank/DDBJ whole genome shotgun (WGS) entry which is preliminary data.</text>
</comment>
<proteinExistence type="predicted"/>
<dbReference type="EMBL" id="AMBL01000006">
    <property type="protein sequence ID" value="EJY47804.1"/>
    <property type="molecule type" value="Genomic_DNA"/>
</dbReference>
<reference evidence="1 2" key="1">
    <citation type="submission" date="2012-04" db="EMBL/GenBank/DDBJ databases">
        <authorList>
            <person name="Weinstock G."/>
            <person name="Sodergren E."/>
            <person name="Lobos E.A."/>
            <person name="Fulton L."/>
            <person name="Fulton R."/>
            <person name="Courtney L."/>
            <person name="Fronick C."/>
            <person name="O'Laughlin M."/>
            <person name="Godfrey J."/>
            <person name="Wilson R.M."/>
            <person name="Miner T."/>
            <person name="Farmer C."/>
            <person name="Delehaunty K."/>
            <person name="Cordes M."/>
            <person name="Minx P."/>
            <person name="Tomlinson C."/>
            <person name="Chen J."/>
            <person name="Wollam A."/>
            <person name="Pepin K.H."/>
            <person name="Bhonagiri V."/>
            <person name="Zhang X."/>
            <person name="Suruliraj S."/>
            <person name="Warren W."/>
            <person name="Mitreva M."/>
            <person name="Mardis E.R."/>
            <person name="Wilson R.K."/>
        </authorList>
    </citation>
    <scope>NUCLEOTIDE SEQUENCE [LARGE SCALE GENOMIC DNA]</scope>
    <source>
        <strain evidence="1 2">505</strain>
    </source>
</reference>
<sequence>MEPVQTVLIKGNQNNVPSFFGYKKVVWQKEGSLIHASFTSCDIHQTREAVF</sequence>
<protein>
    <submittedName>
        <fullName evidence="1">Uncharacterized protein</fullName>
    </submittedName>
</protein>
<evidence type="ECO:0000313" key="1">
    <source>
        <dbReference type="EMBL" id="EJY47804.1"/>
    </source>
</evidence>
<dbReference type="PATRIC" id="fig|1134806.3.peg.229"/>
<organism evidence="1 2">
    <name type="scientific">Enterococcus faecium 505</name>
    <dbReference type="NCBI Taxonomy" id="1134806"/>
    <lineage>
        <taxon>Bacteria</taxon>
        <taxon>Bacillati</taxon>
        <taxon>Bacillota</taxon>
        <taxon>Bacilli</taxon>
        <taxon>Lactobacillales</taxon>
        <taxon>Enterococcaceae</taxon>
        <taxon>Enterococcus</taxon>
    </lineage>
</organism>
<dbReference type="AlphaFoldDB" id="J6Z2Y0"/>
<dbReference type="HOGENOM" id="CLU_3098588_0_0_9"/>
<accession>J6Z2Y0</accession>
<evidence type="ECO:0000313" key="2">
    <source>
        <dbReference type="Proteomes" id="UP000006403"/>
    </source>
</evidence>
<dbReference type="Proteomes" id="UP000006403">
    <property type="component" value="Unassembled WGS sequence"/>
</dbReference>